<sequence>MLNFKSFFQPILIILASTISFQALADINPRKQDGIEMVKDLGKKIEPYKKVAEQLMIKSIDWAIKVENCSKNSDAKKIRLKFDSLHESNSSPGVLMIFRTEITNTVTQEKNNPMVSFKISVDKSGFDNKYNIGYFEIYPVDMSMWTGPTKSSYMCSSKKVEIDEHTNRIYERKKMITIKEILNGAKAQKNNIKPKTAISFEPKTINNQSLGYLGLDMNAVSSLLGTE</sequence>
<keyword evidence="3" id="KW-1185">Reference proteome</keyword>
<dbReference type="Proteomes" id="UP000245506">
    <property type="component" value="Unassembled WGS sequence"/>
</dbReference>
<dbReference type="AlphaFoldDB" id="A0A317CE22"/>
<dbReference type="EMBL" id="QGKL01000026">
    <property type="protein sequence ID" value="PWQ96786.1"/>
    <property type="molecule type" value="Genomic_DNA"/>
</dbReference>
<evidence type="ECO:0000313" key="3">
    <source>
        <dbReference type="Proteomes" id="UP000245506"/>
    </source>
</evidence>
<dbReference type="RefSeq" id="WP_109822984.1">
    <property type="nucleotide sequence ID" value="NZ_QGKL01000026.1"/>
</dbReference>
<feature type="signal peptide" evidence="1">
    <location>
        <begin position="1"/>
        <end position="25"/>
    </location>
</feature>
<keyword evidence="1" id="KW-0732">Signal</keyword>
<comment type="caution">
    <text evidence="2">The sequence shown here is derived from an EMBL/GenBank/DDBJ whole genome shotgun (WGS) entry which is preliminary data.</text>
</comment>
<gene>
    <name evidence="2" type="ORF">DKT75_08440</name>
</gene>
<accession>A0A317CE22</accession>
<evidence type="ECO:0000313" key="2">
    <source>
        <dbReference type="EMBL" id="PWQ96786.1"/>
    </source>
</evidence>
<evidence type="ECO:0000256" key="1">
    <source>
        <dbReference type="SAM" id="SignalP"/>
    </source>
</evidence>
<evidence type="ECO:0008006" key="4">
    <source>
        <dbReference type="Google" id="ProtNLM"/>
    </source>
</evidence>
<proteinExistence type="predicted"/>
<protein>
    <recommendedName>
        <fullName evidence="4">DUF4352 domain-containing protein</fullName>
    </recommendedName>
</protein>
<reference evidence="2 3" key="1">
    <citation type="submission" date="2018-05" db="EMBL/GenBank/DDBJ databases">
        <title>Leucothrix arctica sp. nov., isolated from Arctic seawater.</title>
        <authorList>
            <person name="Choi A."/>
            <person name="Baek K."/>
        </authorList>
    </citation>
    <scope>NUCLEOTIDE SEQUENCE [LARGE SCALE GENOMIC DNA]</scope>
    <source>
        <strain evidence="2 3">IMCC9719</strain>
    </source>
</reference>
<name>A0A317CE22_9GAMM</name>
<feature type="chain" id="PRO_5016403266" description="DUF4352 domain-containing protein" evidence="1">
    <location>
        <begin position="26"/>
        <end position="227"/>
    </location>
</feature>
<organism evidence="2 3">
    <name type="scientific">Leucothrix arctica</name>
    <dbReference type="NCBI Taxonomy" id="1481894"/>
    <lineage>
        <taxon>Bacteria</taxon>
        <taxon>Pseudomonadati</taxon>
        <taxon>Pseudomonadota</taxon>
        <taxon>Gammaproteobacteria</taxon>
        <taxon>Thiotrichales</taxon>
        <taxon>Thiotrichaceae</taxon>
        <taxon>Leucothrix</taxon>
    </lineage>
</organism>